<proteinExistence type="predicted"/>
<keyword evidence="4" id="KW-1185">Reference proteome</keyword>
<evidence type="ECO:0000313" key="2">
    <source>
        <dbReference type="EMBL" id="GLJ59429.1"/>
    </source>
</evidence>
<organism evidence="2 4">
    <name type="scientific">Cryptomeria japonica</name>
    <name type="common">Japanese cedar</name>
    <name type="synonym">Cupressus japonica</name>
    <dbReference type="NCBI Taxonomy" id="3369"/>
    <lineage>
        <taxon>Eukaryota</taxon>
        <taxon>Viridiplantae</taxon>
        <taxon>Streptophyta</taxon>
        <taxon>Embryophyta</taxon>
        <taxon>Tracheophyta</taxon>
        <taxon>Spermatophyta</taxon>
        <taxon>Pinopsida</taxon>
        <taxon>Pinidae</taxon>
        <taxon>Conifers II</taxon>
        <taxon>Cupressales</taxon>
        <taxon>Cupressaceae</taxon>
        <taxon>Cryptomeria</taxon>
    </lineage>
</organism>
<evidence type="ECO:0000313" key="3">
    <source>
        <dbReference type="EMBL" id="GLJ59471.1"/>
    </source>
</evidence>
<accession>A0AAD3NVU2</accession>
<evidence type="ECO:0000313" key="4">
    <source>
        <dbReference type="Proteomes" id="UP001234787"/>
    </source>
</evidence>
<evidence type="ECO:0000256" key="1">
    <source>
        <dbReference type="SAM" id="MobiDB-lite"/>
    </source>
</evidence>
<dbReference type="Proteomes" id="UP001234787">
    <property type="component" value="Unassembled WGS sequence"/>
</dbReference>
<dbReference type="EMBL" id="BSEH01000953">
    <property type="protein sequence ID" value="GLJ59471.1"/>
    <property type="molecule type" value="Genomic_DNA"/>
</dbReference>
<reference evidence="2" key="1">
    <citation type="submission" date="2022-12" db="EMBL/GenBank/DDBJ databases">
        <title>Chromosome-Level Genome Assembly of Japanese Cedar (Cryptomeriajaponica D. Don).</title>
        <authorList>
            <person name="Fujino T."/>
            <person name="Yamaguchi K."/>
            <person name="Yokoyama T."/>
            <person name="Hamanaka T."/>
            <person name="Harazono Y."/>
            <person name="Kamada H."/>
            <person name="Kobayashi W."/>
            <person name="Ujino-Ihara T."/>
            <person name="Uchiyama K."/>
            <person name="Matsumoto A."/>
            <person name="Izuno A."/>
            <person name="Tsumura Y."/>
            <person name="Toyoda A."/>
            <person name="Shigenobu S."/>
            <person name="Moriguchi Y."/>
            <person name="Ueno S."/>
            <person name="Kasahara M."/>
        </authorList>
    </citation>
    <scope>NUCLEOTIDE SEQUENCE</scope>
</reference>
<dbReference type="AlphaFoldDB" id="A0AAD3NVU2"/>
<gene>
    <name evidence="2" type="ORF">SUGI_1508120</name>
    <name evidence="3" type="ORF">SUGI_1509770</name>
</gene>
<sequence length="117" mass="12266">MALLRGGWSPGGAVSSSPGWAPTLISAVPGWTAPGPCNPPIYGDRSEDISLPIMPNPTDKREMRNQSPSDRGRGGEGSRGRGLDSGAPFSPLLDSGVSTIGWPRHALQRDLSGHRPL</sequence>
<feature type="compositionally biased region" description="Basic and acidic residues" evidence="1">
    <location>
        <begin position="58"/>
        <end position="82"/>
    </location>
</feature>
<comment type="caution">
    <text evidence="2">The sequence shown here is derived from an EMBL/GenBank/DDBJ whole genome shotgun (WGS) entry which is preliminary data.</text>
</comment>
<protein>
    <submittedName>
        <fullName evidence="2">Uncharacterized protein</fullName>
    </submittedName>
</protein>
<feature type="region of interest" description="Disordered" evidence="1">
    <location>
        <begin position="1"/>
        <end position="101"/>
    </location>
</feature>
<name>A0AAD3NVU2_CRYJA</name>
<dbReference type="EMBL" id="BSEH01000920">
    <property type="protein sequence ID" value="GLJ59429.1"/>
    <property type="molecule type" value="Genomic_DNA"/>
</dbReference>